<reference evidence="3" key="1">
    <citation type="submission" date="2021-01" db="EMBL/GenBank/DDBJ databases">
        <title>Adiantum capillus-veneris genome.</title>
        <authorList>
            <person name="Fang Y."/>
            <person name="Liao Q."/>
        </authorList>
    </citation>
    <scope>NUCLEOTIDE SEQUENCE</scope>
    <source>
        <strain evidence="3">H3</strain>
        <tissue evidence="3">Leaf</tissue>
    </source>
</reference>
<accession>A0A9D4U8N3</accession>
<dbReference type="GO" id="GO:0080031">
    <property type="term" value="F:methyl salicylate esterase activity"/>
    <property type="evidence" value="ECO:0007669"/>
    <property type="project" value="TreeGrafter"/>
</dbReference>
<evidence type="ECO:0000313" key="3">
    <source>
        <dbReference type="EMBL" id="KAI5063508.1"/>
    </source>
</evidence>
<dbReference type="Pfam" id="PF12697">
    <property type="entry name" value="Abhydrolase_6"/>
    <property type="match status" value="1"/>
</dbReference>
<feature type="region of interest" description="Disordered" evidence="1">
    <location>
        <begin position="64"/>
        <end position="93"/>
    </location>
</feature>
<name>A0A9D4U8N3_ADICA</name>
<dbReference type="EMBL" id="JABFUD020000021">
    <property type="protein sequence ID" value="KAI5063508.1"/>
    <property type="molecule type" value="Genomic_DNA"/>
</dbReference>
<dbReference type="InterPro" id="IPR045889">
    <property type="entry name" value="MES/HNL"/>
</dbReference>
<comment type="caution">
    <text evidence="3">The sequence shown here is derived from an EMBL/GenBank/DDBJ whole genome shotgun (WGS) entry which is preliminary data.</text>
</comment>
<dbReference type="PANTHER" id="PTHR10992">
    <property type="entry name" value="METHYLESTERASE FAMILY MEMBER"/>
    <property type="match status" value="1"/>
</dbReference>
<dbReference type="OrthoDB" id="1263307at2759"/>
<dbReference type="GO" id="GO:0009696">
    <property type="term" value="P:salicylic acid metabolic process"/>
    <property type="evidence" value="ECO:0007669"/>
    <property type="project" value="TreeGrafter"/>
</dbReference>
<gene>
    <name evidence="3" type="ORF">GOP47_0022055</name>
</gene>
<feature type="region of interest" description="Disordered" evidence="1">
    <location>
        <begin position="20"/>
        <end position="40"/>
    </location>
</feature>
<evidence type="ECO:0000256" key="1">
    <source>
        <dbReference type="SAM" id="MobiDB-lite"/>
    </source>
</evidence>
<dbReference type="GO" id="GO:0080032">
    <property type="term" value="F:methyl jasmonate esterase activity"/>
    <property type="evidence" value="ECO:0007669"/>
    <property type="project" value="TreeGrafter"/>
</dbReference>
<dbReference type="InterPro" id="IPR029058">
    <property type="entry name" value="AB_hydrolase_fold"/>
</dbReference>
<dbReference type="PANTHER" id="PTHR10992:SF872">
    <property type="entry name" value="METHYLESTERASE 11, CHLOROPLASTIC-RELATED"/>
    <property type="match status" value="1"/>
</dbReference>
<proteinExistence type="predicted"/>
<dbReference type="AlphaFoldDB" id="A0A9D4U8N3"/>
<feature type="domain" description="AB hydrolase-1" evidence="2">
    <location>
        <begin position="115"/>
        <end position="311"/>
    </location>
</feature>
<evidence type="ECO:0000259" key="2">
    <source>
        <dbReference type="Pfam" id="PF12697"/>
    </source>
</evidence>
<dbReference type="SUPFAM" id="SSF53474">
    <property type="entry name" value="alpha/beta-Hydrolases"/>
    <property type="match status" value="1"/>
</dbReference>
<dbReference type="Gene3D" id="3.40.50.1820">
    <property type="entry name" value="alpha/beta hydrolase"/>
    <property type="match status" value="1"/>
</dbReference>
<dbReference type="Proteomes" id="UP000886520">
    <property type="component" value="Chromosome 21"/>
</dbReference>
<evidence type="ECO:0000313" key="4">
    <source>
        <dbReference type="Proteomes" id="UP000886520"/>
    </source>
</evidence>
<dbReference type="GO" id="GO:0080030">
    <property type="term" value="F:methyl indole-3-acetate esterase activity"/>
    <property type="evidence" value="ECO:0007669"/>
    <property type="project" value="TreeGrafter"/>
</dbReference>
<protein>
    <recommendedName>
        <fullName evidence="2">AB hydrolase-1 domain-containing protein</fullName>
    </recommendedName>
</protein>
<keyword evidence="4" id="KW-1185">Reference proteome</keyword>
<organism evidence="3 4">
    <name type="scientific">Adiantum capillus-veneris</name>
    <name type="common">Maidenhair fern</name>
    <dbReference type="NCBI Taxonomy" id="13818"/>
    <lineage>
        <taxon>Eukaryota</taxon>
        <taxon>Viridiplantae</taxon>
        <taxon>Streptophyta</taxon>
        <taxon>Embryophyta</taxon>
        <taxon>Tracheophyta</taxon>
        <taxon>Polypodiopsida</taxon>
        <taxon>Polypodiidae</taxon>
        <taxon>Polypodiales</taxon>
        <taxon>Pteridineae</taxon>
        <taxon>Pteridaceae</taxon>
        <taxon>Vittarioideae</taxon>
        <taxon>Adiantum</taxon>
    </lineage>
</organism>
<feature type="compositionally biased region" description="Polar residues" evidence="1">
    <location>
        <begin position="71"/>
        <end position="85"/>
    </location>
</feature>
<dbReference type="GO" id="GO:0009694">
    <property type="term" value="P:jasmonic acid metabolic process"/>
    <property type="evidence" value="ECO:0007669"/>
    <property type="project" value="TreeGrafter"/>
</dbReference>
<dbReference type="InterPro" id="IPR000073">
    <property type="entry name" value="AB_hydrolase_1"/>
</dbReference>
<sequence length="334" mass="37533">MGNALSCVLPPMHRSRAATWKSSKSYKFPRSKSSRQAKAEEELLQQQALAMALLQQQLRFERSASVRNHKSSTTPKHNLPRSSSARGPHVTDPILQPHQLLHNQEAFPNAKTRHFLLVHGGGFGAWCWYKIIALLEDTGFVTSAIDLAGSGIDSTDPNCIPSIEMYARPLTSFFDKLPETEKVILVGHDVGGVCISYAMESFQKYIAQAIFISATMINNGQRAFDVFAPEVAGPDELLRKVQIFNYTDKNTQSPTSIEFDKAHVKELFFNQTPAKDVALATVSLRPVPFGPLMERISITSENYGRIPRYYIMTVIEFRLRFESRDLQIKQVSLN</sequence>